<feature type="compositionally biased region" description="Basic and acidic residues" evidence="1">
    <location>
        <begin position="607"/>
        <end position="630"/>
    </location>
</feature>
<evidence type="ECO:0000256" key="1">
    <source>
        <dbReference type="SAM" id="MobiDB-lite"/>
    </source>
</evidence>
<feature type="compositionally biased region" description="Basic and acidic residues" evidence="1">
    <location>
        <begin position="337"/>
        <end position="371"/>
    </location>
</feature>
<dbReference type="InParanoid" id="G2XU20"/>
<evidence type="ECO:0000313" key="2">
    <source>
        <dbReference type="EMBL" id="CCD43990.1"/>
    </source>
</evidence>
<feature type="compositionally biased region" description="Basic and acidic residues" evidence="1">
    <location>
        <begin position="702"/>
        <end position="745"/>
    </location>
</feature>
<organism evidence="2 3">
    <name type="scientific">Botryotinia fuckeliana (strain T4)</name>
    <name type="common">Noble rot fungus</name>
    <name type="synonym">Botrytis cinerea</name>
    <dbReference type="NCBI Taxonomy" id="999810"/>
    <lineage>
        <taxon>Eukaryota</taxon>
        <taxon>Fungi</taxon>
        <taxon>Dikarya</taxon>
        <taxon>Ascomycota</taxon>
        <taxon>Pezizomycotina</taxon>
        <taxon>Leotiomycetes</taxon>
        <taxon>Helotiales</taxon>
        <taxon>Sclerotiniaceae</taxon>
        <taxon>Botrytis</taxon>
    </lineage>
</organism>
<dbReference type="AlphaFoldDB" id="G2XU20"/>
<feature type="compositionally biased region" description="Basic residues" evidence="1">
    <location>
        <begin position="372"/>
        <end position="386"/>
    </location>
</feature>
<dbReference type="Proteomes" id="UP000008177">
    <property type="component" value="Unplaced contigs"/>
</dbReference>
<dbReference type="HOGENOM" id="CLU_361288_0_0_1"/>
<feature type="region of interest" description="Disordered" evidence="1">
    <location>
        <begin position="567"/>
        <end position="774"/>
    </location>
</feature>
<feature type="region of interest" description="Disordered" evidence="1">
    <location>
        <begin position="327"/>
        <end position="423"/>
    </location>
</feature>
<dbReference type="EMBL" id="FQ790267">
    <property type="protein sequence ID" value="CCD43990.1"/>
    <property type="molecule type" value="Genomic_DNA"/>
</dbReference>
<accession>G2XU20</accession>
<feature type="compositionally biased region" description="Low complexity" evidence="1">
    <location>
        <begin position="390"/>
        <end position="404"/>
    </location>
</feature>
<evidence type="ECO:0000313" key="3">
    <source>
        <dbReference type="Proteomes" id="UP000008177"/>
    </source>
</evidence>
<proteinExistence type="predicted"/>
<feature type="compositionally biased region" description="Polar residues" evidence="1">
    <location>
        <begin position="567"/>
        <end position="576"/>
    </location>
</feature>
<reference evidence="3" key="1">
    <citation type="journal article" date="2011" name="PLoS Genet.">
        <title>Genomic analysis of the necrotrophic fungal pathogens Sclerotinia sclerotiorum and Botrytis cinerea.</title>
        <authorList>
            <person name="Amselem J."/>
            <person name="Cuomo C.A."/>
            <person name="van Kan J.A."/>
            <person name="Viaud M."/>
            <person name="Benito E.P."/>
            <person name="Couloux A."/>
            <person name="Coutinho P.M."/>
            <person name="de Vries R.P."/>
            <person name="Dyer P.S."/>
            <person name="Fillinger S."/>
            <person name="Fournier E."/>
            <person name="Gout L."/>
            <person name="Hahn M."/>
            <person name="Kohn L."/>
            <person name="Lapalu N."/>
            <person name="Plummer K.M."/>
            <person name="Pradier J.M."/>
            <person name="Quevillon E."/>
            <person name="Sharon A."/>
            <person name="Simon A."/>
            <person name="ten Have A."/>
            <person name="Tudzynski B."/>
            <person name="Tudzynski P."/>
            <person name="Wincker P."/>
            <person name="Andrew M."/>
            <person name="Anthouard V."/>
            <person name="Beever R.E."/>
            <person name="Beffa R."/>
            <person name="Benoit I."/>
            <person name="Bouzid O."/>
            <person name="Brault B."/>
            <person name="Chen Z."/>
            <person name="Choquer M."/>
            <person name="Collemare J."/>
            <person name="Cotton P."/>
            <person name="Danchin E.G."/>
            <person name="Da Silva C."/>
            <person name="Gautier A."/>
            <person name="Giraud C."/>
            <person name="Giraud T."/>
            <person name="Gonzalez C."/>
            <person name="Grossetete S."/>
            <person name="Guldener U."/>
            <person name="Henrissat B."/>
            <person name="Howlett B.J."/>
            <person name="Kodira C."/>
            <person name="Kretschmer M."/>
            <person name="Lappartient A."/>
            <person name="Leroch M."/>
            <person name="Levis C."/>
            <person name="Mauceli E."/>
            <person name="Neuveglise C."/>
            <person name="Oeser B."/>
            <person name="Pearson M."/>
            <person name="Poulain J."/>
            <person name="Poussereau N."/>
            <person name="Quesneville H."/>
            <person name="Rascle C."/>
            <person name="Schumacher J."/>
            <person name="Segurens B."/>
            <person name="Sexton A."/>
            <person name="Silva E."/>
            <person name="Sirven C."/>
            <person name="Soanes D.M."/>
            <person name="Talbot N.J."/>
            <person name="Templeton M."/>
            <person name="Yandava C."/>
            <person name="Yarden O."/>
            <person name="Zeng Q."/>
            <person name="Rollins J.A."/>
            <person name="Lebrun M.H."/>
            <person name="Dickman M."/>
        </authorList>
    </citation>
    <scope>NUCLEOTIDE SEQUENCE [LARGE SCALE GENOMIC DNA]</scope>
    <source>
        <strain evidence="3">T4</strain>
    </source>
</reference>
<feature type="region of interest" description="Disordered" evidence="1">
    <location>
        <begin position="1"/>
        <end position="24"/>
    </location>
</feature>
<gene>
    <name evidence="2" type="ORF">BofuT4_P062000.1</name>
</gene>
<feature type="compositionally biased region" description="Polar residues" evidence="1">
    <location>
        <begin position="327"/>
        <end position="336"/>
    </location>
</feature>
<sequence>MPSHHDDEDVHHSEKVGTAEQQRNATRTYTYKSYWRGGKDNESKIYIQVRNISWSSMKASLVKELIGVIYDEDEARPEADKEKWFSHENTSLTIKWTVDQRNNIAQLYTYDVDGERRPKGRDHPRGTWMQYNTLLGSGYVFNKTSNSNAREGILNKARELFVHKRPNSKTMEGDWTYVEENGKHKLDERKNLDDWAKTKVENDLPWAARTEIIKTIKSGFTLPYKFRNCNFQVFNDCKVNLDEVTLGKLFRDYFSFRQIGPQEKKWAYWRMTEEKSSTGRTYFSISKYHPSGKIMPYHTSSNKKVWILNNTTNQSYQEVQGKLETTSKFQRNAQNESHWKLGWREEEGAEKGHLTVEKISNDESKEQERSRSRSRSHSQFHSRHKRPESESGNGSSSSTVSDGNSKVEKIRSQKPIPSPLFGYTHSLAESPHSTKIWSGRPESNNSSLIGIHGINQIVEYYGHELINDTSLSLWWDEIADILLSENIIIPISAKEPKKQGTLTEQDGNLVIEIDPYSSNPGAGVKSFVSSLSNLCDAPLGTPKDSCTHKRCRIKTFPLAKKRKDTSSKTVYHSSYESQRDIISRSHSTHSRASSNQTRTARSLALSEYERYTDRHPDSIRSRKHESRSLDSRSGAESSAGNQFISFAQLPPADGRTSTSSMHPHPHPQTAAPKKKSLKTGIMDMAIRLRKEQRGRTRKRKHAREEKWLKGREEKKKREDERLEEKRMKDKRREEEDWERERERRKGGNRVYSYHEEWNGPRGRHINLRFSGSIG</sequence>
<protein>
    <submittedName>
        <fullName evidence="2">Uncharacterized protein</fullName>
    </submittedName>
</protein>
<feature type="compositionally biased region" description="Basic and acidic residues" evidence="1">
    <location>
        <begin position="1"/>
        <end position="17"/>
    </location>
</feature>
<feature type="compositionally biased region" description="Polar residues" evidence="1">
    <location>
        <begin position="634"/>
        <end position="645"/>
    </location>
</feature>
<dbReference type="OrthoDB" id="3542976at2759"/>
<name>G2XU20_BOTF4</name>